<dbReference type="HOGENOM" id="CLU_118928_0_0_5"/>
<proteinExistence type="predicted"/>
<reference evidence="1 2" key="1">
    <citation type="journal article" date="2013" name="PLoS Genet.">
        <title>A gene transfer agent and a dynamic repertoire of secretion systems hold the keys to the explosive radiation of the emerging pathogen Bartonella.</title>
        <authorList>
            <person name="Guy L."/>
            <person name="Nystedt B."/>
            <person name="Toft C."/>
            <person name="Zaremba-Niedzwiedzka K."/>
            <person name="Berglund E.C."/>
            <person name="Granberg F."/>
            <person name="Naslund K."/>
            <person name="Eriksson A.S."/>
            <person name="Andersson S.G."/>
        </authorList>
    </citation>
    <scope>NUCLEOTIDE SEQUENCE [LARGE SCALE GENOMIC DNA]</scope>
    <source>
        <strain evidence="2">m02</strain>
    </source>
</reference>
<sequence>MKYHHDRKNTDALKKNTVNYAHPYTKHQHIGHLKTKEMPIEISNPYFQPTYKESPSNPRTIVAVANAHSHPIALLYAKGHISKAQYKAAERFYYYWHIQQGNTHMSIDYSRQKVDGSLFYTDTLERQMEATDQLKTIKIQLGVLGYQLVEQVIGYNLSIKDLSPLKRKQNSLADHLRDCLDLMATHWGYAKT</sequence>
<organism evidence="1 2">
    <name type="scientific">Bartonella bovis m02</name>
    <dbReference type="NCBI Taxonomy" id="1094492"/>
    <lineage>
        <taxon>Bacteria</taxon>
        <taxon>Pseudomonadati</taxon>
        <taxon>Pseudomonadota</taxon>
        <taxon>Alphaproteobacteria</taxon>
        <taxon>Hyphomicrobiales</taxon>
        <taxon>Bartonellaceae</taxon>
        <taxon>Bartonella</taxon>
    </lineage>
</organism>
<dbReference type="PATRIC" id="fig|1094492.3.peg.1286"/>
<name>N6UBM6_9HYPH</name>
<accession>N6UBM6</accession>
<comment type="caution">
    <text evidence="1">The sequence shown here is derived from an EMBL/GenBank/DDBJ whole genome shotgun (WGS) entry which is preliminary data.</text>
</comment>
<evidence type="ECO:0000313" key="1">
    <source>
        <dbReference type="EMBL" id="ENN89989.1"/>
    </source>
</evidence>
<dbReference type="EMBL" id="AGWB01000036">
    <property type="protein sequence ID" value="ENN89989.1"/>
    <property type="molecule type" value="Genomic_DNA"/>
</dbReference>
<dbReference type="Proteomes" id="UP000014026">
    <property type="component" value="Unassembled WGS sequence"/>
</dbReference>
<protein>
    <submittedName>
        <fullName evidence="1">Uncharacterized protein</fullName>
    </submittedName>
</protein>
<evidence type="ECO:0000313" key="2">
    <source>
        <dbReference type="Proteomes" id="UP000014026"/>
    </source>
</evidence>
<dbReference type="AlphaFoldDB" id="N6UBM6"/>
<dbReference type="RefSeq" id="WP_010702933.1">
    <property type="nucleotide sequence ID" value="NZ_KB915626.1"/>
</dbReference>
<gene>
    <name evidence="1" type="ORF">m02_11860</name>
</gene>